<dbReference type="RefSeq" id="WP_078710838.1">
    <property type="nucleotide sequence ID" value="NZ_FUWY01000001.1"/>
</dbReference>
<dbReference type="Proteomes" id="UP000243297">
    <property type="component" value="Unassembled WGS sequence"/>
</dbReference>
<organism evidence="2 3">
    <name type="scientific">Anaerorhabdus furcosa</name>
    <dbReference type="NCBI Taxonomy" id="118967"/>
    <lineage>
        <taxon>Bacteria</taxon>
        <taxon>Bacillati</taxon>
        <taxon>Bacillota</taxon>
        <taxon>Erysipelotrichia</taxon>
        <taxon>Erysipelotrichales</taxon>
        <taxon>Erysipelotrichaceae</taxon>
        <taxon>Anaerorhabdus</taxon>
    </lineage>
</organism>
<keyword evidence="1" id="KW-0812">Transmembrane</keyword>
<reference evidence="3" key="1">
    <citation type="submission" date="2017-02" db="EMBL/GenBank/DDBJ databases">
        <authorList>
            <person name="Varghese N."/>
            <person name="Submissions S."/>
        </authorList>
    </citation>
    <scope>NUCLEOTIDE SEQUENCE [LARGE SCALE GENOMIC DNA]</scope>
    <source>
        <strain evidence="3">ATCC 25662</strain>
    </source>
</reference>
<feature type="transmembrane region" description="Helical" evidence="1">
    <location>
        <begin position="93"/>
        <end position="112"/>
    </location>
</feature>
<sequence>MSWNNEKSLKLTKFVLTGGIGFMILLVFGFPWLTSEIKNYAVFTSIQLTYLTIVFYIVSIPVFISLFMLYKLIMNIQSNKVFVAENTKIIRSLSWQCFLGSLLFLIFSFVYIPSIFLSMLAAFFGVMLRVLKNVFAAAVELKKENDFTI</sequence>
<gene>
    <name evidence="2" type="ORF">SAMN02745191_0394</name>
</gene>
<dbReference type="Pfam" id="PF11188">
    <property type="entry name" value="DUF2975"/>
    <property type="match status" value="1"/>
</dbReference>
<protein>
    <recommendedName>
        <fullName evidence="4">DUF2975 domain-containing protein</fullName>
    </recommendedName>
</protein>
<proteinExistence type="predicted"/>
<keyword evidence="1" id="KW-0472">Membrane</keyword>
<feature type="transmembrane region" description="Helical" evidence="1">
    <location>
        <begin position="53"/>
        <end position="73"/>
    </location>
</feature>
<dbReference type="EMBL" id="FUWY01000001">
    <property type="protein sequence ID" value="SJZ38723.1"/>
    <property type="molecule type" value="Genomic_DNA"/>
</dbReference>
<keyword evidence="3" id="KW-1185">Reference proteome</keyword>
<dbReference type="AlphaFoldDB" id="A0A1T4K8S1"/>
<evidence type="ECO:0000313" key="3">
    <source>
        <dbReference type="Proteomes" id="UP000243297"/>
    </source>
</evidence>
<evidence type="ECO:0008006" key="4">
    <source>
        <dbReference type="Google" id="ProtNLM"/>
    </source>
</evidence>
<evidence type="ECO:0000313" key="2">
    <source>
        <dbReference type="EMBL" id="SJZ38723.1"/>
    </source>
</evidence>
<accession>A0A1T4K8S1</accession>
<evidence type="ECO:0000256" key="1">
    <source>
        <dbReference type="SAM" id="Phobius"/>
    </source>
</evidence>
<dbReference type="STRING" id="118967.SAMN02745191_0394"/>
<keyword evidence="1" id="KW-1133">Transmembrane helix</keyword>
<feature type="transmembrane region" description="Helical" evidence="1">
    <location>
        <begin position="12"/>
        <end position="33"/>
    </location>
</feature>
<name>A0A1T4K8S1_9FIRM</name>
<dbReference type="InterPro" id="IPR021354">
    <property type="entry name" value="DUF2975"/>
</dbReference>